<dbReference type="Pfam" id="PF00270">
    <property type="entry name" value="DEAD"/>
    <property type="match status" value="1"/>
</dbReference>
<organism evidence="10 11">
    <name type="scientific">Caldithrix abyssi DSM 13497</name>
    <dbReference type="NCBI Taxonomy" id="880073"/>
    <lineage>
        <taxon>Bacteria</taxon>
        <taxon>Pseudomonadati</taxon>
        <taxon>Calditrichota</taxon>
        <taxon>Calditrichia</taxon>
        <taxon>Calditrichales</taxon>
        <taxon>Calditrichaceae</taxon>
        <taxon>Caldithrix</taxon>
    </lineage>
</organism>
<dbReference type="EMBL" id="CM001402">
    <property type="protein sequence ID" value="EHO40536.1"/>
    <property type="molecule type" value="Genomic_DNA"/>
</dbReference>
<dbReference type="KEGG" id="caby:Cabys_54"/>
<dbReference type="GO" id="GO:0043138">
    <property type="term" value="F:3'-5' DNA helicase activity"/>
    <property type="evidence" value="ECO:0007669"/>
    <property type="project" value="TreeGrafter"/>
</dbReference>
<dbReference type="Proteomes" id="UP000183868">
    <property type="component" value="Chromosome"/>
</dbReference>
<accession>H1XUN7</accession>
<evidence type="ECO:0000313" key="9">
    <source>
        <dbReference type="EMBL" id="APF16805.1"/>
    </source>
</evidence>
<dbReference type="RefSeq" id="WP_006927541.1">
    <property type="nucleotide sequence ID" value="NZ_CM001402.1"/>
</dbReference>
<evidence type="ECO:0000256" key="3">
    <source>
        <dbReference type="ARBA" id="ARBA00022806"/>
    </source>
</evidence>
<dbReference type="GO" id="GO:0006310">
    <property type="term" value="P:DNA recombination"/>
    <property type="evidence" value="ECO:0007669"/>
    <property type="project" value="InterPro"/>
</dbReference>
<dbReference type="PANTHER" id="PTHR13710:SF150">
    <property type="entry name" value="ATP-DEPENDENT DNA HELICASE RECQ"/>
    <property type="match status" value="1"/>
</dbReference>
<evidence type="ECO:0000313" key="10">
    <source>
        <dbReference type="EMBL" id="EHO40536.1"/>
    </source>
</evidence>
<dbReference type="SUPFAM" id="SSF52540">
    <property type="entry name" value="P-loop containing nucleoside triphosphate hydrolases"/>
    <property type="match status" value="1"/>
</dbReference>
<dbReference type="Proteomes" id="UP000004671">
    <property type="component" value="Chromosome"/>
</dbReference>
<proteinExistence type="predicted"/>
<reference evidence="9 12" key="2">
    <citation type="submission" date="2016-11" db="EMBL/GenBank/DDBJ databases">
        <title>Genomic analysis of Caldithrix abyssi and proposal of a novel bacterial phylum Caldithrichaeota.</title>
        <authorList>
            <person name="Kublanov I."/>
            <person name="Sigalova O."/>
            <person name="Gavrilov S."/>
            <person name="Lebedinsky A."/>
            <person name="Ivanova N."/>
            <person name="Daum C."/>
            <person name="Reddy T."/>
            <person name="Klenk H.P."/>
            <person name="Goker M."/>
            <person name="Reva O."/>
            <person name="Miroshnichenko M."/>
            <person name="Kyprides N."/>
            <person name="Woyke T."/>
            <person name="Gelfand M."/>
        </authorList>
    </citation>
    <scope>NUCLEOTIDE SEQUENCE [LARGE SCALE GENOMIC DNA]</scope>
    <source>
        <strain evidence="9 12">LF13</strain>
    </source>
</reference>
<evidence type="ECO:0000259" key="8">
    <source>
        <dbReference type="PROSITE" id="PS51194"/>
    </source>
</evidence>
<dbReference type="InterPro" id="IPR004589">
    <property type="entry name" value="DNA_helicase_ATP-dep_RecQ"/>
</dbReference>
<evidence type="ECO:0000259" key="7">
    <source>
        <dbReference type="PROSITE" id="PS51192"/>
    </source>
</evidence>
<dbReference type="SMART" id="SM00487">
    <property type="entry name" value="DEXDc"/>
    <property type="match status" value="1"/>
</dbReference>
<keyword evidence="1" id="KW-0547">Nucleotide-binding</keyword>
<dbReference type="InterPro" id="IPR001650">
    <property type="entry name" value="Helicase_C-like"/>
</dbReference>
<feature type="domain" description="Helicase ATP-binding" evidence="7">
    <location>
        <begin position="24"/>
        <end position="192"/>
    </location>
</feature>
<dbReference type="GO" id="GO:0009378">
    <property type="term" value="F:four-way junction helicase activity"/>
    <property type="evidence" value="ECO:0007669"/>
    <property type="project" value="TreeGrafter"/>
</dbReference>
<keyword evidence="2" id="KW-0378">Hydrolase</keyword>
<evidence type="ECO:0000256" key="2">
    <source>
        <dbReference type="ARBA" id="ARBA00022801"/>
    </source>
</evidence>
<dbReference type="Gene3D" id="3.40.50.300">
    <property type="entry name" value="P-loop containing nucleotide triphosphate hydrolases"/>
    <property type="match status" value="2"/>
</dbReference>
<dbReference type="HOGENOM" id="CLU_001103_9_7_0"/>
<dbReference type="InParanoid" id="H1XUN7"/>
<keyword evidence="3 10" id="KW-0347">Helicase</keyword>
<dbReference type="InterPro" id="IPR011545">
    <property type="entry name" value="DEAD/DEAH_box_helicase_dom"/>
</dbReference>
<evidence type="ECO:0000256" key="5">
    <source>
        <dbReference type="ARBA" id="ARBA00044535"/>
    </source>
</evidence>
<keyword evidence="4" id="KW-0067">ATP-binding</keyword>
<dbReference type="eggNOG" id="COG0514">
    <property type="taxonomic scope" value="Bacteria"/>
</dbReference>
<dbReference type="AlphaFoldDB" id="H1XUN7"/>
<dbReference type="InterPro" id="IPR014001">
    <property type="entry name" value="Helicase_ATP-bd"/>
</dbReference>
<gene>
    <name evidence="9" type="ORF">Cabys_54</name>
    <name evidence="10" type="ORF">Calab_0899</name>
</gene>
<dbReference type="GO" id="GO:0003676">
    <property type="term" value="F:nucleic acid binding"/>
    <property type="evidence" value="ECO:0007669"/>
    <property type="project" value="InterPro"/>
</dbReference>
<protein>
    <recommendedName>
        <fullName evidence="5">ATP-dependent DNA helicase RecQ</fullName>
    </recommendedName>
    <alternativeName>
        <fullName evidence="6">DNA 3'-5' helicase RecQ</fullName>
    </alternativeName>
</protein>
<dbReference type="STRING" id="880073.Cabys_54"/>
<name>H1XUN7_CALAY</name>
<dbReference type="EMBL" id="CP018099">
    <property type="protein sequence ID" value="APF16805.1"/>
    <property type="molecule type" value="Genomic_DNA"/>
</dbReference>
<dbReference type="SMART" id="SM00490">
    <property type="entry name" value="HELICc"/>
    <property type="match status" value="1"/>
</dbReference>
<dbReference type="FunCoup" id="H1XUN7">
    <property type="interactions" value="345"/>
</dbReference>
<keyword evidence="11" id="KW-1185">Reference proteome</keyword>
<dbReference type="PANTHER" id="PTHR13710">
    <property type="entry name" value="DNA HELICASE RECQ FAMILY MEMBER"/>
    <property type="match status" value="1"/>
</dbReference>
<dbReference type="PaxDb" id="880073-Calab_0899"/>
<dbReference type="InterPro" id="IPR027417">
    <property type="entry name" value="P-loop_NTPase"/>
</dbReference>
<dbReference type="InterPro" id="IPR032284">
    <property type="entry name" value="RecQ_Zn-bd"/>
</dbReference>
<dbReference type="PROSITE" id="PS51192">
    <property type="entry name" value="HELICASE_ATP_BIND_1"/>
    <property type="match status" value="1"/>
</dbReference>
<evidence type="ECO:0000256" key="4">
    <source>
        <dbReference type="ARBA" id="ARBA00022840"/>
    </source>
</evidence>
<dbReference type="GO" id="GO:0006281">
    <property type="term" value="P:DNA repair"/>
    <property type="evidence" value="ECO:0007669"/>
    <property type="project" value="TreeGrafter"/>
</dbReference>
<evidence type="ECO:0000313" key="12">
    <source>
        <dbReference type="Proteomes" id="UP000183868"/>
    </source>
</evidence>
<dbReference type="PROSITE" id="PS51194">
    <property type="entry name" value="HELICASE_CTER"/>
    <property type="match status" value="1"/>
</dbReference>
<dbReference type="GO" id="GO:0005694">
    <property type="term" value="C:chromosome"/>
    <property type="evidence" value="ECO:0007669"/>
    <property type="project" value="TreeGrafter"/>
</dbReference>
<dbReference type="CDD" id="cd17920">
    <property type="entry name" value="DEXHc_RecQ"/>
    <property type="match status" value="1"/>
</dbReference>
<dbReference type="GO" id="GO:0016787">
    <property type="term" value="F:hydrolase activity"/>
    <property type="evidence" value="ECO:0007669"/>
    <property type="project" value="UniProtKB-KW"/>
</dbReference>
<dbReference type="Pfam" id="PF00271">
    <property type="entry name" value="Helicase_C"/>
    <property type="match status" value="1"/>
</dbReference>
<dbReference type="GO" id="GO:0005737">
    <property type="term" value="C:cytoplasm"/>
    <property type="evidence" value="ECO:0007669"/>
    <property type="project" value="TreeGrafter"/>
</dbReference>
<feature type="domain" description="Helicase C-terminal" evidence="8">
    <location>
        <begin position="219"/>
        <end position="370"/>
    </location>
</feature>
<reference evidence="10 11" key="1">
    <citation type="submission" date="2011-09" db="EMBL/GenBank/DDBJ databases">
        <title>The permanent draft genome of Caldithrix abyssi DSM 13497.</title>
        <authorList>
            <consortium name="US DOE Joint Genome Institute (JGI-PGF)"/>
            <person name="Lucas S."/>
            <person name="Han J."/>
            <person name="Lapidus A."/>
            <person name="Bruce D."/>
            <person name="Goodwin L."/>
            <person name="Pitluck S."/>
            <person name="Peters L."/>
            <person name="Kyrpides N."/>
            <person name="Mavromatis K."/>
            <person name="Ivanova N."/>
            <person name="Mikhailova N."/>
            <person name="Chertkov O."/>
            <person name="Detter J.C."/>
            <person name="Tapia R."/>
            <person name="Han C."/>
            <person name="Land M."/>
            <person name="Hauser L."/>
            <person name="Markowitz V."/>
            <person name="Cheng J.-F."/>
            <person name="Hugenholtz P."/>
            <person name="Woyke T."/>
            <person name="Wu D."/>
            <person name="Spring S."/>
            <person name="Brambilla E."/>
            <person name="Klenk H.-P."/>
            <person name="Eisen J.A."/>
        </authorList>
    </citation>
    <scope>NUCLEOTIDE SEQUENCE [LARGE SCALE GENOMIC DNA]</scope>
    <source>
        <strain evidence="10 11">DSM 13497</strain>
    </source>
</reference>
<dbReference type="InterPro" id="IPR036388">
    <property type="entry name" value="WH-like_DNA-bd_sf"/>
</dbReference>
<evidence type="ECO:0000256" key="1">
    <source>
        <dbReference type="ARBA" id="ARBA00022741"/>
    </source>
</evidence>
<dbReference type="OrthoDB" id="9763310at2"/>
<dbReference type="FunFam" id="3.40.50.300:FF:001051">
    <property type="entry name" value="ATP-dependent DNA helicase RecQ"/>
    <property type="match status" value="1"/>
</dbReference>
<dbReference type="NCBIfam" id="TIGR00614">
    <property type="entry name" value="recQ_fam"/>
    <property type="match status" value="1"/>
</dbReference>
<dbReference type="Gene3D" id="1.10.10.10">
    <property type="entry name" value="Winged helix-like DNA-binding domain superfamily/Winged helix DNA-binding domain"/>
    <property type="match status" value="1"/>
</dbReference>
<evidence type="ECO:0000313" key="11">
    <source>
        <dbReference type="Proteomes" id="UP000004671"/>
    </source>
</evidence>
<dbReference type="GO" id="GO:0005524">
    <property type="term" value="F:ATP binding"/>
    <property type="evidence" value="ECO:0007669"/>
    <property type="project" value="UniProtKB-KW"/>
</dbReference>
<dbReference type="Pfam" id="PF16124">
    <property type="entry name" value="RecQ_Zn_bind"/>
    <property type="match status" value="1"/>
</dbReference>
<evidence type="ECO:0000256" key="6">
    <source>
        <dbReference type="ARBA" id="ARBA00044550"/>
    </source>
</evidence>
<sequence length="478" mass="55615">MTLQQALKKYFGFDRFREPQETIIEQILNGRHTLCIMPTGSGKSILYQLPALLLPDLTLVISPLIALMKDQVDALRKKGIEATFINASLSRQEREKRQKQIKQGRYKLLYVTPERFRKDEFLEIIAARTISLFAVDEAHCISEWGHDFRPDYTRLGEIRELLGNPTTIALTATATPRVQQDIIKQLRLKEVKIFHTGIERPNLFLGVDEVFGEDEKFDIIAQHIEKLSTGSGIVYFALIQDLLKMSERLKKAKIEHLVYHGKLEASLRKKIQNNFMQGQRTVVLATNAFGMGIDKFDIRFVLHAQIPGSIEAYYQEIGRAGRDGLPSNCILLYDQQDLNIQMEFIKWNNPSSDFFYRAYQILHEHLEEVNANGMEYFKEQLTFKNRHDYRAETVLSLFDRWGVTVGSIEERNLQIIDELPEEWLDEQHLERKLKMEQMQLYQMMQYAKLETCRKAFIHEYFGINHGTHCASCDNCQKG</sequence>